<organism evidence="3 4">
    <name type="scientific">Dentipellis fragilis</name>
    <dbReference type="NCBI Taxonomy" id="205917"/>
    <lineage>
        <taxon>Eukaryota</taxon>
        <taxon>Fungi</taxon>
        <taxon>Dikarya</taxon>
        <taxon>Basidiomycota</taxon>
        <taxon>Agaricomycotina</taxon>
        <taxon>Agaricomycetes</taxon>
        <taxon>Russulales</taxon>
        <taxon>Hericiaceae</taxon>
        <taxon>Dentipellis</taxon>
    </lineage>
</organism>
<feature type="region of interest" description="Disordered" evidence="1">
    <location>
        <begin position="146"/>
        <end position="172"/>
    </location>
</feature>
<feature type="compositionally biased region" description="Basic and acidic residues" evidence="1">
    <location>
        <begin position="492"/>
        <end position="501"/>
    </location>
</feature>
<feature type="transmembrane region" description="Helical" evidence="2">
    <location>
        <begin position="890"/>
        <end position="913"/>
    </location>
</feature>
<feature type="compositionally biased region" description="Low complexity" evidence="1">
    <location>
        <begin position="154"/>
        <end position="172"/>
    </location>
</feature>
<protein>
    <submittedName>
        <fullName evidence="3">Uncharacterized protein</fullName>
    </submittedName>
</protein>
<dbReference type="PANTHER" id="PTHR37487">
    <property type="entry name" value="CHROMOSOME 1, WHOLE GENOME SHOTGUN SEQUENCE"/>
    <property type="match status" value="1"/>
</dbReference>
<feature type="compositionally biased region" description="Polar residues" evidence="1">
    <location>
        <begin position="224"/>
        <end position="236"/>
    </location>
</feature>
<evidence type="ECO:0000313" key="3">
    <source>
        <dbReference type="EMBL" id="TFY53381.1"/>
    </source>
</evidence>
<feature type="compositionally biased region" description="Polar residues" evidence="1">
    <location>
        <begin position="573"/>
        <end position="583"/>
    </location>
</feature>
<keyword evidence="2" id="KW-0812">Transmembrane</keyword>
<dbReference type="STRING" id="205917.A0A4Y9XW62"/>
<dbReference type="Proteomes" id="UP000298327">
    <property type="component" value="Unassembled WGS sequence"/>
</dbReference>
<feature type="compositionally biased region" description="Polar residues" evidence="1">
    <location>
        <begin position="32"/>
        <end position="52"/>
    </location>
</feature>
<proteinExistence type="predicted"/>
<feature type="region of interest" description="Disordered" evidence="1">
    <location>
        <begin position="862"/>
        <end position="883"/>
    </location>
</feature>
<name>A0A4Y9XW62_9AGAM</name>
<dbReference type="AlphaFoldDB" id="A0A4Y9XW62"/>
<dbReference type="PANTHER" id="PTHR37487:SF3">
    <property type="entry name" value="CLEAVAGE_POLYADENYLATION SPECIFICITY FACTOR A SUBUNIT N-TERMINAL DOMAIN-CONTAINING PROTEIN"/>
    <property type="match status" value="1"/>
</dbReference>
<feature type="region of interest" description="Disordered" evidence="1">
    <location>
        <begin position="205"/>
        <end position="255"/>
    </location>
</feature>
<dbReference type="EMBL" id="SEOQ01001161">
    <property type="protein sequence ID" value="TFY53381.1"/>
    <property type="molecule type" value="Genomic_DNA"/>
</dbReference>
<feature type="region of interest" description="Disordered" evidence="1">
    <location>
        <begin position="566"/>
        <end position="589"/>
    </location>
</feature>
<dbReference type="OrthoDB" id="2591431at2759"/>
<feature type="compositionally biased region" description="Low complexity" evidence="1">
    <location>
        <begin position="205"/>
        <end position="218"/>
    </location>
</feature>
<feature type="region of interest" description="Disordered" evidence="1">
    <location>
        <begin position="1"/>
        <end position="107"/>
    </location>
</feature>
<keyword evidence="2" id="KW-0472">Membrane</keyword>
<feature type="compositionally biased region" description="Polar residues" evidence="1">
    <location>
        <begin position="995"/>
        <end position="1008"/>
    </location>
</feature>
<feature type="non-terminal residue" evidence="3">
    <location>
        <position position="1023"/>
    </location>
</feature>
<evidence type="ECO:0000256" key="2">
    <source>
        <dbReference type="SAM" id="Phobius"/>
    </source>
</evidence>
<comment type="caution">
    <text evidence="3">The sequence shown here is derived from an EMBL/GenBank/DDBJ whole genome shotgun (WGS) entry which is preliminary data.</text>
</comment>
<keyword evidence="4" id="KW-1185">Reference proteome</keyword>
<evidence type="ECO:0000313" key="4">
    <source>
        <dbReference type="Proteomes" id="UP000298327"/>
    </source>
</evidence>
<gene>
    <name evidence="3" type="ORF">EVG20_g10142</name>
</gene>
<keyword evidence="2" id="KW-1133">Transmembrane helix</keyword>
<feature type="region of interest" description="Disordered" evidence="1">
    <location>
        <begin position="975"/>
        <end position="1023"/>
    </location>
</feature>
<sequence length="1023" mass="108096">MTKLGPKPKGLTRREIRQLLKSTPTPRPILASIQQPTPPTSASLESRSSGSVNLDIPKPVSRRLLPNSKKPGGRHKPILVLDAASPPRQRRSSVLAAAHKRRRSQEEDTAAIRDLLSAFQGRVQQTAADLKEKQAELAKFQVQPKPSISGGYLATPATTPSTPSPPTVNTQQPVKCTPLLMLQMPDATPVPTSSITEALSPVPSMAASSSASDDPFMSKPNPAATATSSYIRSRSSAALEGKPASRTNDAGSRIPRPASHAAQFLHSAESPVRVPDTPVPAGPTTPRLLVSGGDKLGASSLASNGPPRARVRVQTIITLNQEKVGEIAALNSTQNVMRSTGTLRSLSAGTRSGISTTVGPAASTKRACFPLPPRARVVSGPALSNASGGPVRRSATMLPVSSLNKPPPITASYYEKENMYDKRGLARSKSAFSYPAGPSKGASARPPPMFSLATSGYIRRPSMVVQRKHVVDTRAIQVTPTGSSACPPSRTPDTKSEDAGPVRKATTMTVIEVLNKPALFPQSPDLSSVPGALKSGDAMTTLNKMPDLEGGIGAAAVDLERQGCVTPGRGPSDPTSDPNNTLRLSGFRSRTPLDRCQRRDLSTRPFICVADRHTGNGQKYDMHTRFRVPMTVSRWRATLLLLLSASSSVRAFNFTWSNPTECGQLDVNWTGGTPPFSLFIAPQFQPQIVSNISDSAFSNGHGSFSMQLPLPQNQTLVMTMSDGTGFGTGGVTEVIEVGASTGTKCNTTNSPDFVYDTPLTLQQCRSFTFEGYRQTGAVMPVTINALIPGGTPFVLHPPADSTTFQWMPNVKAGTSIIFSMTDSLGRRGGASDILTVGDSATIYCLTGAFPSSTIQSSAASKTSDSSISSTSASQSSTTSSTPAMSGRKTAIIVAVSVVGAMSVIGGIVAFYWFRKRRQHSTPYIYSKGEVVDLDDPTSSTLLHHQMYEPDPFLSAPGTYEPLVVPSMPPAALAHAESLASGSTPASTSPAGPIPQKTQRSNTTGSQPLTYILHTDAAEVQPDE</sequence>
<feature type="region of interest" description="Disordered" evidence="1">
    <location>
        <begin position="479"/>
        <end position="501"/>
    </location>
</feature>
<feature type="compositionally biased region" description="Low complexity" evidence="1">
    <location>
        <begin position="979"/>
        <end position="990"/>
    </location>
</feature>
<reference evidence="3 4" key="1">
    <citation type="submission" date="2019-02" db="EMBL/GenBank/DDBJ databases">
        <title>Genome sequencing of the rare red list fungi Dentipellis fragilis.</title>
        <authorList>
            <person name="Buettner E."/>
            <person name="Kellner H."/>
        </authorList>
    </citation>
    <scope>NUCLEOTIDE SEQUENCE [LARGE SCALE GENOMIC DNA]</scope>
    <source>
        <strain evidence="3 4">DSM 105465</strain>
    </source>
</reference>
<evidence type="ECO:0000256" key="1">
    <source>
        <dbReference type="SAM" id="MobiDB-lite"/>
    </source>
</evidence>
<accession>A0A4Y9XW62</accession>